<organism evidence="4 5">
    <name type="scientific">Malus domestica</name>
    <name type="common">Apple</name>
    <name type="synonym">Pyrus malus</name>
    <dbReference type="NCBI Taxonomy" id="3750"/>
    <lineage>
        <taxon>Eukaryota</taxon>
        <taxon>Viridiplantae</taxon>
        <taxon>Streptophyta</taxon>
        <taxon>Embryophyta</taxon>
        <taxon>Tracheophyta</taxon>
        <taxon>Spermatophyta</taxon>
        <taxon>Magnoliopsida</taxon>
        <taxon>eudicotyledons</taxon>
        <taxon>Gunneridae</taxon>
        <taxon>Pentapetalae</taxon>
        <taxon>rosids</taxon>
        <taxon>fabids</taxon>
        <taxon>Rosales</taxon>
        <taxon>Rosaceae</taxon>
        <taxon>Amygdaloideae</taxon>
        <taxon>Maleae</taxon>
        <taxon>Malus</taxon>
    </lineage>
</organism>
<dbReference type="Pfam" id="PF11443">
    <property type="entry name" value="DUF2828"/>
    <property type="match status" value="1"/>
</dbReference>
<dbReference type="InterPro" id="IPR056690">
    <property type="entry name" value="DUF7788"/>
</dbReference>
<feature type="domain" description="DUF2828" evidence="2">
    <location>
        <begin position="121"/>
        <end position="551"/>
    </location>
</feature>
<dbReference type="PANTHER" id="PTHR31373">
    <property type="entry name" value="OS06G0652100 PROTEIN"/>
    <property type="match status" value="1"/>
</dbReference>
<sequence length="779" mass="89884">MDFGMKCRGYPFAPLKEELNMRVQESYWYNKERKNSEGMVRIGRQMSVQVTGRLKKKADVESLRNDGGPQLGQKRSNHSSTFPHFLNPCLKLFFNAGTKNNSDAPIPATTPSSYSYYGRHEQGRKDLIHYVERAWNFDPLTTLRLTFALRMAGKIGKEGFYKSMLWVHENHPLTLSLNVMVFVELGLVKDLLGILYMVLKDSIAKENQPLNTVNTVVTNTMGAMAMNKMDAMPYYGYELYDGHYSCEYNGLYYGYDGFYGCGYEGYCGYGYNGHYGYGCNGCYSYGGDGFYGYGYRGYYVYDPYGYYWLGEEECVYEEENRKEIDGIEIQIDSAKIAVERYQNDRHFRNLHDRISGMFAELLISDLVFMEAGEIEKISFASKLCPSIFSKFDRATLLCENIAKRVFPRHSYEEYKYVEEAHYTYSVRYRLHKQVLVPLRKALKSLSVKTNAAVVQKNENAATETKKCSSSPNLEALIAMQGYRKILKKEKESKIPFELYMKIDAIFGISIGNWLKLPHQVTAYLDKEKGSDEIAELQWRQLVQELSSKGKLKNCIAICDVTGMRGTSKEMECIAMGLLISELSENPWKGMVFSFSDTPKLHKIEGDNLRSKCELMRQIECAEKLDFLEIYNRVLDIAVPQKLSHDKMPRRIFVFTCRDFNEAFKYDWWDDYKEASSRYRRKGYNLTVPDMVFWNLKGEIAEPEVIYSPVKENHKVGLIISGFSDNLLSMFFNGETDSRTYAAQFRAPYGIDVPDFIPKAEDMMKCVVSREELNNLLVLD</sequence>
<dbReference type="InterPro" id="IPR058580">
    <property type="entry name" value="DUF2828"/>
</dbReference>
<keyword evidence="5" id="KW-1185">Reference proteome</keyword>
<dbReference type="AlphaFoldDB" id="A0A498JSN5"/>
<reference evidence="4 5" key="1">
    <citation type="submission" date="2018-10" db="EMBL/GenBank/DDBJ databases">
        <title>A high-quality apple genome assembly.</title>
        <authorList>
            <person name="Hu J."/>
        </authorList>
    </citation>
    <scope>NUCLEOTIDE SEQUENCE [LARGE SCALE GENOMIC DNA]</scope>
    <source>
        <strain evidence="5">cv. HFTH1</strain>
        <tissue evidence="4">Young leaf</tissue>
    </source>
</reference>
<dbReference type="PIRSF" id="PIRSF015417">
    <property type="entry name" value="T31B5_30_vWA"/>
    <property type="match status" value="1"/>
</dbReference>
<protein>
    <submittedName>
        <fullName evidence="4">Uncharacterized protein</fullName>
    </submittedName>
</protein>
<dbReference type="InterPro" id="IPR011205">
    <property type="entry name" value="UCP015417_vWA"/>
</dbReference>
<dbReference type="Pfam" id="PF25043">
    <property type="entry name" value="DUF7788"/>
    <property type="match status" value="1"/>
</dbReference>
<feature type="domain" description="DUF7788" evidence="3">
    <location>
        <begin position="553"/>
        <end position="735"/>
    </location>
</feature>
<proteinExistence type="predicted"/>
<evidence type="ECO:0000256" key="1">
    <source>
        <dbReference type="SAM" id="MobiDB-lite"/>
    </source>
</evidence>
<dbReference type="EMBL" id="RDQH01000331">
    <property type="protein sequence ID" value="RXH98450.1"/>
    <property type="molecule type" value="Genomic_DNA"/>
</dbReference>
<dbReference type="PANTHER" id="PTHR31373:SF17">
    <property type="entry name" value="OS06G0652100 PROTEIN"/>
    <property type="match status" value="1"/>
</dbReference>
<evidence type="ECO:0000313" key="5">
    <source>
        <dbReference type="Proteomes" id="UP000290289"/>
    </source>
</evidence>
<accession>A0A498JSN5</accession>
<gene>
    <name evidence="4" type="ORF">DVH24_010775</name>
</gene>
<comment type="caution">
    <text evidence="4">The sequence shown here is derived from an EMBL/GenBank/DDBJ whole genome shotgun (WGS) entry which is preliminary data.</text>
</comment>
<evidence type="ECO:0000313" key="4">
    <source>
        <dbReference type="EMBL" id="RXH98450.1"/>
    </source>
</evidence>
<dbReference type="Proteomes" id="UP000290289">
    <property type="component" value="Chromosome 5"/>
</dbReference>
<feature type="region of interest" description="Disordered" evidence="1">
    <location>
        <begin position="58"/>
        <end position="77"/>
    </location>
</feature>
<evidence type="ECO:0000259" key="2">
    <source>
        <dbReference type="Pfam" id="PF11443"/>
    </source>
</evidence>
<name>A0A498JSN5_MALDO</name>
<evidence type="ECO:0000259" key="3">
    <source>
        <dbReference type="Pfam" id="PF25043"/>
    </source>
</evidence>